<keyword evidence="4" id="KW-1185">Reference proteome</keyword>
<organism evidence="3 4">
    <name type="scientific">Aquitalea magnusonii</name>
    <dbReference type="NCBI Taxonomy" id="332411"/>
    <lineage>
        <taxon>Bacteria</taxon>
        <taxon>Pseudomonadati</taxon>
        <taxon>Pseudomonadota</taxon>
        <taxon>Betaproteobacteria</taxon>
        <taxon>Neisseriales</taxon>
        <taxon>Chromobacteriaceae</taxon>
        <taxon>Aquitalea</taxon>
    </lineage>
</organism>
<proteinExistence type="predicted"/>
<evidence type="ECO:0000259" key="2">
    <source>
        <dbReference type="SMART" id="SM00014"/>
    </source>
</evidence>
<accession>A0A318K5D3</accession>
<dbReference type="Pfam" id="PF01569">
    <property type="entry name" value="PAP2"/>
    <property type="match status" value="1"/>
</dbReference>
<dbReference type="PANTHER" id="PTHR14969:SF13">
    <property type="entry name" value="AT30094P"/>
    <property type="match status" value="1"/>
</dbReference>
<gene>
    <name evidence="3" type="ORF">DFR38_10570</name>
</gene>
<dbReference type="CDD" id="cd03385">
    <property type="entry name" value="PAP2_BcrC_like"/>
    <property type="match status" value="1"/>
</dbReference>
<dbReference type="Gene3D" id="1.20.144.10">
    <property type="entry name" value="Phosphatidic acid phosphatase type 2/haloperoxidase"/>
    <property type="match status" value="1"/>
</dbReference>
<feature type="transmembrane region" description="Helical" evidence="1">
    <location>
        <begin position="25"/>
        <end position="50"/>
    </location>
</feature>
<dbReference type="InterPro" id="IPR033879">
    <property type="entry name" value="UPP_Pase"/>
</dbReference>
<dbReference type="SMART" id="SM00014">
    <property type="entry name" value="acidPPc"/>
    <property type="match status" value="1"/>
</dbReference>
<keyword evidence="1" id="KW-0812">Transmembrane</keyword>
<dbReference type="Proteomes" id="UP000248395">
    <property type="component" value="Unassembled WGS sequence"/>
</dbReference>
<dbReference type="RefSeq" id="WP_059287596.1">
    <property type="nucleotide sequence ID" value="NZ_LNQU01000283.1"/>
</dbReference>
<dbReference type="OrthoDB" id="9801622at2"/>
<evidence type="ECO:0000313" key="3">
    <source>
        <dbReference type="EMBL" id="PXX49034.1"/>
    </source>
</evidence>
<evidence type="ECO:0000313" key="4">
    <source>
        <dbReference type="Proteomes" id="UP000248395"/>
    </source>
</evidence>
<dbReference type="InterPro" id="IPR000326">
    <property type="entry name" value="PAP2/HPO"/>
</dbReference>
<dbReference type="EMBL" id="QJKC01000005">
    <property type="protein sequence ID" value="PXX49034.1"/>
    <property type="molecule type" value="Genomic_DNA"/>
</dbReference>
<evidence type="ECO:0000256" key="1">
    <source>
        <dbReference type="SAM" id="Phobius"/>
    </source>
</evidence>
<sequence length="200" mass="21988">MSALESINQALFLLVNATPASPAPLIMLAIVLAKYLILLIPLLLLGMWLWGEQAQRERALRVLLSVGLALLCNQLIGLAWDHPRPFAIGLGYRFIAHAADPSFPSDHTTIFATTAYAFWLAGKARLGRVLLLLTLAVGWSRVYLGVHWPLDILGGLLLPLLYCWLLALAWPACGARLLPPLNEAYRLLLAKPIALGWIRA</sequence>
<name>A0A318K5D3_9NEIS</name>
<dbReference type="SUPFAM" id="SSF48317">
    <property type="entry name" value="Acid phosphatase/Vanadium-dependent haloperoxidase"/>
    <property type="match status" value="1"/>
</dbReference>
<feature type="domain" description="Phosphatidic acid phosphatase type 2/haloperoxidase" evidence="2">
    <location>
        <begin position="59"/>
        <end position="167"/>
    </location>
</feature>
<feature type="transmembrane region" description="Helical" evidence="1">
    <location>
        <begin position="156"/>
        <end position="178"/>
    </location>
</feature>
<dbReference type="InterPro" id="IPR036938">
    <property type="entry name" value="PAP2/HPO_sf"/>
</dbReference>
<keyword evidence="1" id="KW-1133">Transmembrane helix</keyword>
<keyword evidence="1" id="KW-0472">Membrane</keyword>
<dbReference type="GO" id="GO:0050380">
    <property type="term" value="F:undecaprenyl-diphosphatase activity"/>
    <property type="evidence" value="ECO:0007669"/>
    <property type="project" value="InterPro"/>
</dbReference>
<protein>
    <submittedName>
        <fullName evidence="3">Undecaprenyl-diphosphatase</fullName>
    </submittedName>
</protein>
<dbReference type="PANTHER" id="PTHR14969">
    <property type="entry name" value="SPHINGOSINE-1-PHOSPHATE PHOSPHOHYDROLASE"/>
    <property type="match status" value="1"/>
</dbReference>
<reference evidence="3 4" key="1">
    <citation type="submission" date="2018-05" db="EMBL/GenBank/DDBJ databases">
        <title>Genomic Encyclopedia of Type Strains, Phase IV (KMG-IV): sequencing the most valuable type-strain genomes for metagenomic binning, comparative biology and taxonomic classification.</title>
        <authorList>
            <person name="Goeker M."/>
        </authorList>
    </citation>
    <scope>NUCLEOTIDE SEQUENCE [LARGE SCALE GENOMIC DNA]</scope>
    <source>
        <strain evidence="3 4">DSM 25134</strain>
    </source>
</reference>
<feature type="transmembrane region" description="Helical" evidence="1">
    <location>
        <begin position="126"/>
        <end position="144"/>
    </location>
</feature>
<feature type="transmembrane region" description="Helical" evidence="1">
    <location>
        <begin position="62"/>
        <end position="80"/>
    </location>
</feature>
<dbReference type="AlphaFoldDB" id="A0A318K5D3"/>
<dbReference type="GO" id="GO:0005886">
    <property type="term" value="C:plasma membrane"/>
    <property type="evidence" value="ECO:0007669"/>
    <property type="project" value="InterPro"/>
</dbReference>
<comment type="caution">
    <text evidence="3">The sequence shown here is derived from an EMBL/GenBank/DDBJ whole genome shotgun (WGS) entry which is preliminary data.</text>
</comment>